<dbReference type="AlphaFoldDB" id="A0A4D4JA06"/>
<accession>A0A4D4JA06</accession>
<feature type="compositionally biased region" description="Basic and acidic residues" evidence="1">
    <location>
        <begin position="1"/>
        <end position="13"/>
    </location>
</feature>
<sequence>MRGMDRDLLRDPGRTVASGNGRHSNMACSTCTTGLNHCHGTLIVHGDGLAECTDGQCADLDRARHALTIGCDEVAGGCGCAEPAASPLRHAS</sequence>
<keyword evidence="3" id="KW-1185">Reference proteome</keyword>
<protein>
    <submittedName>
        <fullName evidence="2">Uncharacterized protein</fullName>
    </submittedName>
</protein>
<proteinExistence type="predicted"/>
<evidence type="ECO:0000313" key="2">
    <source>
        <dbReference type="EMBL" id="GDY30663.1"/>
    </source>
</evidence>
<feature type="region of interest" description="Disordered" evidence="1">
    <location>
        <begin position="1"/>
        <end position="22"/>
    </location>
</feature>
<name>A0A4D4JA06_9PSEU</name>
<dbReference type="RefSeq" id="WP_307722921.1">
    <property type="nucleotide sequence ID" value="NZ_BJFL01000009.1"/>
</dbReference>
<comment type="caution">
    <text evidence="2">The sequence shown here is derived from an EMBL/GenBank/DDBJ whole genome shotgun (WGS) entry which is preliminary data.</text>
</comment>
<evidence type="ECO:0000313" key="3">
    <source>
        <dbReference type="Proteomes" id="UP000298860"/>
    </source>
</evidence>
<gene>
    <name evidence="2" type="ORF">GTS_22960</name>
</gene>
<evidence type="ECO:0000256" key="1">
    <source>
        <dbReference type="SAM" id="MobiDB-lite"/>
    </source>
</evidence>
<dbReference type="Proteomes" id="UP000298860">
    <property type="component" value="Unassembled WGS sequence"/>
</dbReference>
<dbReference type="EMBL" id="BJFL01000009">
    <property type="protein sequence ID" value="GDY30663.1"/>
    <property type="molecule type" value="Genomic_DNA"/>
</dbReference>
<organism evidence="2 3">
    <name type="scientific">Gandjariella thermophila</name>
    <dbReference type="NCBI Taxonomy" id="1931992"/>
    <lineage>
        <taxon>Bacteria</taxon>
        <taxon>Bacillati</taxon>
        <taxon>Actinomycetota</taxon>
        <taxon>Actinomycetes</taxon>
        <taxon>Pseudonocardiales</taxon>
        <taxon>Pseudonocardiaceae</taxon>
        <taxon>Gandjariella</taxon>
    </lineage>
</organism>
<reference evidence="3" key="1">
    <citation type="submission" date="2019-04" db="EMBL/GenBank/DDBJ databases">
        <title>Draft genome sequence of Pseudonocardiaceae bacterium SL3-2-4.</title>
        <authorList>
            <person name="Ningsih F."/>
            <person name="Yokota A."/>
            <person name="Sakai Y."/>
            <person name="Nanatani K."/>
            <person name="Yabe S."/>
            <person name="Oetari A."/>
            <person name="Sjamsuridzal W."/>
        </authorList>
    </citation>
    <scope>NUCLEOTIDE SEQUENCE [LARGE SCALE GENOMIC DNA]</scope>
    <source>
        <strain evidence="3">SL3-2-4</strain>
    </source>
</reference>